<reference evidence="7 8" key="1">
    <citation type="journal article" date="2018" name="Plant J.">
        <title>Genome sequences of Chlorella sorokiniana UTEX 1602 and Micractinium conductrix SAG 241.80: implications to maltose excretion by a green alga.</title>
        <authorList>
            <person name="Arriola M.B."/>
            <person name="Velmurugan N."/>
            <person name="Zhang Y."/>
            <person name="Plunkett M.H."/>
            <person name="Hondzo H."/>
            <person name="Barney B.M."/>
        </authorList>
    </citation>
    <scope>NUCLEOTIDE SEQUENCE [LARGE SCALE GENOMIC DNA]</scope>
    <source>
        <strain evidence="8">UTEX 1602</strain>
    </source>
</reference>
<dbReference type="PROSITE" id="PS50072">
    <property type="entry name" value="CSA_PPIASE_2"/>
    <property type="match status" value="1"/>
</dbReference>
<dbReference type="EC" id="5.2.1.8" evidence="5"/>
<dbReference type="OrthoDB" id="407558at2759"/>
<comment type="similarity">
    <text evidence="2 5">Belongs to the cyclophilin-type PPIase family.</text>
</comment>
<evidence type="ECO:0000256" key="4">
    <source>
        <dbReference type="ARBA" id="ARBA00023235"/>
    </source>
</evidence>
<dbReference type="AlphaFoldDB" id="A0A2P6TTC0"/>
<name>A0A2P6TTC0_CHLSO</name>
<keyword evidence="4 5" id="KW-0413">Isomerase</keyword>
<evidence type="ECO:0000256" key="2">
    <source>
        <dbReference type="ARBA" id="ARBA00007365"/>
    </source>
</evidence>
<evidence type="ECO:0000259" key="6">
    <source>
        <dbReference type="PROSITE" id="PS50072"/>
    </source>
</evidence>
<accession>A0A2P6TTC0</accession>
<dbReference type="PRINTS" id="PR00153">
    <property type="entry name" value="CSAPPISMRASE"/>
</dbReference>
<dbReference type="PANTHER" id="PTHR11071">
    <property type="entry name" value="PEPTIDYL-PROLYL CIS-TRANS ISOMERASE"/>
    <property type="match status" value="1"/>
</dbReference>
<sequence length="240" mass="25363">MATKCFLDISIGDRTKYQADLEAHERAKGYFSGVASQYGWAGSSPEELDSEQAEVFQEAYAADPTWAAKGPALLQPPRLAGGRLVIELSSLKEAPKACENFRCLCTGEKGTGKASGKPLHYKGVRLHRIVKGFLAQGGDVVKGDGSAGDSIYGGKFKDEPAALKLKHAAAGVVGFANSGKNSNTSQFYITFAAAPQCDGKHVVIGKVVEGLEVLQQIEELAASADGEPRVDVTIADCDQL</sequence>
<evidence type="ECO:0000313" key="8">
    <source>
        <dbReference type="Proteomes" id="UP000239899"/>
    </source>
</evidence>
<dbReference type="InterPro" id="IPR029000">
    <property type="entry name" value="Cyclophilin-like_dom_sf"/>
</dbReference>
<dbReference type="PANTHER" id="PTHR11071:SF561">
    <property type="entry name" value="PEPTIDYL-PROLYL CIS-TRANS ISOMERASE D-RELATED"/>
    <property type="match status" value="1"/>
</dbReference>
<dbReference type="FunFam" id="2.40.100.10:FF:000025">
    <property type="entry name" value="Peptidyl-prolyl cis-trans isomerase CYP19-2"/>
    <property type="match status" value="1"/>
</dbReference>
<dbReference type="STRING" id="3076.A0A2P6TTC0"/>
<comment type="caution">
    <text evidence="7">The sequence shown here is derived from an EMBL/GenBank/DDBJ whole genome shotgun (WGS) entry which is preliminary data.</text>
</comment>
<keyword evidence="8" id="KW-1185">Reference proteome</keyword>
<dbReference type="SUPFAM" id="SSF50891">
    <property type="entry name" value="Cyclophilin-like"/>
    <property type="match status" value="1"/>
</dbReference>
<dbReference type="Proteomes" id="UP000239899">
    <property type="component" value="Unassembled WGS sequence"/>
</dbReference>
<feature type="domain" description="PPIase cyclophilin-type" evidence="6">
    <location>
        <begin position="82"/>
        <end position="239"/>
    </location>
</feature>
<dbReference type="GO" id="GO:0003755">
    <property type="term" value="F:peptidyl-prolyl cis-trans isomerase activity"/>
    <property type="evidence" value="ECO:0007669"/>
    <property type="project" value="UniProtKB-UniRule"/>
</dbReference>
<dbReference type="GO" id="GO:0006457">
    <property type="term" value="P:protein folding"/>
    <property type="evidence" value="ECO:0007669"/>
    <property type="project" value="TreeGrafter"/>
</dbReference>
<dbReference type="Pfam" id="PF00160">
    <property type="entry name" value="Pro_isomerase"/>
    <property type="match status" value="1"/>
</dbReference>
<comment type="function">
    <text evidence="5">PPIases accelerate the folding of proteins. It catalyzes the cis-trans isomerization of proline imidic peptide bonds in oligopeptides.</text>
</comment>
<dbReference type="GO" id="GO:0005737">
    <property type="term" value="C:cytoplasm"/>
    <property type="evidence" value="ECO:0007669"/>
    <property type="project" value="TreeGrafter"/>
</dbReference>
<evidence type="ECO:0000256" key="5">
    <source>
        <dbReference type="RuleBase" id="RU363019"/>
    </source>
</evidence>
<proteinExistence type="inferred from homology"/>
<dbReference type="EMBL" id="LHPG02000007">
    <property type="protein sequence ID" value="PRW57312.1"/>
    <property type="molecule type" value="Genomic_DNA"/>
</dbReference>
<evidence type="ECO:0000256" key="3">
    <source>
        <dbReference type="ARBA" id="ARBA00023110"/>
    </source>
</evidence>
<dbReference type="Gene3D" id="2.40.100.10">
    <property type="entry name" value="Cyclophilin-like"/>
    <property type="match status" value="1"/>
</dbReference>
<dbReference type="InterPro" id="IPR002130">
    <property type="entry name" value="Cyclophilin-type_PPIase_dom"/>
</dbReference>
<protein>
    <recommendedName>
        <fullName evidence="5">Peptidyl-prolyl cis-trans isomerase</fullName>
        <shortName evidence="5">PPIase</shortName>
        <ecNumber evidence="5">5.2.1.8</ecNumber>
    </recommendedName>
</protein>
<gene>
    <name evidence="7" type="ORF">C2E21_3951</name>
</gene>
<dbReference type="GO" id="GO:0016018">
    <property type="term" value="F:cyclosporin A binding"/>
    <property type="evidence" value="ECO:0007669"/>
    <property type="project" value="TreeGrafter"/>
</dbReference>
<keyword evidence="3 5" id="KW-0697">Rotamase</keyword>
<evidence type="ECO:0000313" key="7">
    <source>
        <dbReference type="EMBL" id="PRW57312.1"/>
    </source>
</evidence>
<organism evidence="7 8">
    <name type="scientific">Chlorella sorokiniana</name>
    <name type="common">Freshwater green alga</name>
    <dbReference type="NCBI Taxonomy" id="3076"/>
    <lineage>
        <taxon>Eukaryota</taxon>
        <taxon>Viridiplantae</taxon>
        <taxon>Chlorophyta</taxon>
        <taxon>core chlorophytes</taxon>
        <taxon>Trebouxiophyceae</taxon>
        <taxon>Chlorellales</taxon>
        <taxon>Chlorellaceae</taxon>
        <taxon>Chlorella clade</taxon>
        <taxon>Chlorella</taxon>
    </lineage>
</organism>
<comment type="catalytic activity">
    <reaction evidence="1 5">
        <text>[protein]-peptidylproline (omega=180) = [protein]-peptidylproline (omega=0)</text>
        <dbReference type="Rhea" id="RHEA:16237"/>
        <dbReference type="Rhea" id="RHEA-COMP:10747"/>
        <dbReference type="Rhea" id="RHEA-COMP:10748"/>
        <dbReference type="ChEBI" id="CHEBI:83833"/>
        <dbReference type="ChEBI" id="CHEBI:83834"/>
        <dbReference type="EC" id="5.2.1.8"/>
    </reaction>
</comment>
<evidence type="ECO:0000256" key="1">
    <source>
        <dbReference type="ARBA" id="ARBA00000971"/>
    </source>
</evidence>